<organism evidence="1 2">
    <name type="scientific">Manihot esculenta</name>
    <name type="common">Cassava</name>
    <name type="synonym">Jatropha manihot</name>
    <dbReference type="NCBI Taxonomy" id="3983"/>
    <lineage>
        <taxon>Eukaryota</taxon>
        <taxon>Viridiplantae</taxon>
        <taxon>Streptophyta</taxon>
        <taxon>Embryophyta</taxon>
        <taxon>Tracheophyta</taxon>
        <taxon>Spermatophyta</taxon>
        <taxon>Magnoliopsida</taxon>
        <taxon>eudicotyledons</taxon>
        <taxon>Gunneridae</taxon>
        <taxon>Pentapetalae</taxon>
        <taxon>rosids</taxon>
        <taxon>fabids</taxon>
        <taxon>Malpighiales</taxon>
        <taxon>Euphorbiaceae</taxon>
        <taxon>Crotonoideae</taxon>
        <taxon>Manihoteae</taxon>
        <taxon>Manihot</taxon>
    </lineage>
</organism>
<accession>A0ACB7HSF6</accession>
<dbReference type="Proteomes" id="UP000091857">
    <property type="component" value="Chromosome 4"/>
</dbReference>
<evidence type="ECO:0000313" key="2">
    <source>
        <dbReference type="Proteomes" id="UP000091857"/>
    </source>
</evidence>
<proteinExistence type="predicted"/>
<reference evidence="2" key="1">
    <citation type="journal article" date="2016" name="Nat. Biotechnol.">
        <title>Sequencing wild and cultivated cassava and related species reveals extensive interspecific hybridization and genetic diversity.</title>
        <authorList>
            <person name="Bredeson J.V."/>
            <person name="Lyons J.B."/>
            <person name="Prochnik S.E."/>
            <person name="Wu G.A."/>
            <person name="Ha C.M."/>
            <person name="Edsinger-Gonzales E."/>
            <person name="Grimwood J."/>
            <person name="Schmutz J."/>
            <person name="Rabbi I.Y."/>
            <person name="Egesi C."/>
            <person name="Nauluvula P."/>
            <person name="Lebot V."/>
            <person name="Ndunguru J."/>
            <person name="Mkamilo G."/>
            <person name="Bart R.S."/>
            <person name="Setter T.L."/>
            <person name="Gleadow R.M."/>
            <person name="Kulakow P."/>
            <person name="Ferguson M.E."/>
            <person name="Rounsley S."/>
            <person name="Rokhsar D.S."/>
        </authorList>
    </citation>
    <scope>NUCLEOTIDE SEQUENCE [LARGE SCALE GENOMIC DNA]</scope>
    <source>
        <strain evidence="2">cv. AM560-2</strain>
    </source>
</reference>
<dbReference type="EMBL" id="CM004390">
    <property type="protein sequence ID" value="KAG8655618.1"/>
    <property type="molecule type" value="Genomic_DNA"/>
</dbReference>
<gene>
    <name evidence="1" type="ORF">MANES_04G059048v8</name>
</gene>
<name>A0ACB7HSF6_MANES</name>
<protein>
    <submittedName>
        <fullName evidence="1">Uncharacterized protein</fullName>
    </submittedName>
</protein>
<sequence>MQMATEILTGKNRSFKARMSPGDSRRTAQSLSSMQLASKPTKPLHSPKPSFSLLKSLLGKKKKRKKKSLSFSSKTSPAMAFFSFGLYHLQPTNLRNNPSAFLLPLICLHFILSFVWLYLHLD</sequence>
<evidence type="ECO:0000313" key="1">
    <source>
        <dbReference type="EMBL" id="KAG8655618.1"/>
    </source>
</evidence>
<keyword evidence="2" id="KW-1185">Reference proteome</keyword>
<comment type="caution">
    <text evidence="1">The sequence shown here is derived from an EMBL/GenBank/DDBJ whole genome shotgun (WGS) entry which is preliminary data.</text>
</comment>